<evidence type="ECO:0000259" key="5">
    <source>
        <dbReference type="Pfam" id="PF26576"/>
    </source>
</evidence>
<comment type="subcellular location">
    <subcellularLocation>
        <location evidence="1">Nucleus</location>
    </subcellularLocation>
</comment>
<dbReference type="GeneID" id="104612331"/>
<dbReference type="OMA" id="IMRLAMS"/>
<dbReference type="InterPro" id="IPR059002">
    <property type="entry name" value="IBH1_N"/>
</dbReference>
<name>A0A1U8B9Z4_NELNU</name>
<dbReference type="InterPro" id="IPR044660">
    <property type="entry name" value="IBH1-like"/>
</dbReference>
<proteinExistence type="predicted"/>
<keyword evidence="2" id="KW-0805">Transcription regulation</keyword>
<dbReference type="AlphaFoldDB" id="A0A1U8B9Z4"/>
<reference evidence="7" key="1">
    <citation type="submission" date="2025-08" db="UniProtKB">
        <authorList>
            <consortium name="RefSeq"/>
        </authorList>
    </citation>
    <scope>IDENTIFICATION</scope>
</reference>
<evidence type="ECO:0000256" key="3">
    <source>
        <dbReference type="ARBA" id="ARBA00023163"/>
    </source>
</evidence>
<protein>
    <submittedName>
        <fullName evidence="7">Transcription factor IBH1</fullName>
    </submittedName>
</protein>
<dbReference type="KEGG" id="nnu:104612331"/>
<evidence type="ECO:0000313" key="7">
    <source>
        <dbReference type="RefSeq" id="XP_010278020.1"/>
    </source>
</evidence>
<dbReference type="RefSeq" id="XP_010278020.1">
    <property type="nucleotide sequence ID" value="XM_010279718.1"/>
</dbReference>
<keyword evidence="6" id="KW-1185">Reference proteome</keyword>
<dbReference type="GO" id="GO:0006355">
    <property type="term" value="P:regulation of DNA-templated transcription"/>
    <property type="evidence" value="ECO:0007669"/>
    <property type="project" value="InterPro"/>
</dbReference>
<dbReference type="Proteomes" id="UP000189703">
    <property type="component" value="Unplaced"/>
</dbReference>
<dbReference type="InParanoid" id="A0A1U8B9Z4"/>
<dbReference type="InterPro" id="IPR044549">
    <property type="entry name" value="bHLH_AtIBH1-like"/>
</dbReference>
<gene>
    <name evidence="7" type="primary">LOC104612331</name>
</gene>
<keyword evidence="3" id="KW-0804">Transcription</keyword>
<evidence type="ECO:0000313" key="6">
    <source>
        <dbReference type="Proteomes" id="UP000189703"/>
    </source>
</evidence>
<evidence type="ECO:0000256" key="4">
    <source>
        <dbReference type="ARBA" id="ARBA00023242"/>
    </source>
</evidence>
<evidence type="ECO:0000256" key="2">
    <source>
        <dbReference type="ARBA" id="ARBA00023015"/>
    </source>
</evidence>
<dbReference type="CDD" id="cd11444">
    <property type="entry name" value="bHLH_AtIBH1_like"/>
    <property type="match status" value="1"/>
</dbReference>
<dbReference type="FunCoup" id="A0A1U8B9Z4">
    <property type="interactions" value="329"/>
</dbReference>
<dbReference type="PANTHER" id="PTHR33124">
    <property type="entry name" value="TRANSCRIPTION FACTOR IBH1-LIKE 1"/>
    <property type="match status" value="1"/>
</dbReference>
<sequence length="185" mass="20860">MTPSSFKQELLKKWVLGLQSCGSMAKEMSFLERKNAIKLSADIAMASARGGKTRWSRAVISSASKRDDSKLLVRNILGNEFERLMKASVGTPSCNKRFMSKKILRMSRGLRRLRRSTARRRVQASSIAKRMVQRRTQVLKSLVPGGESMDGFSLIEETLDYILSLRAQVDVMRCLADASERLKSK</sequence>
<evidence type="ECO:0000256" key="1">
    <source>
        <dbReference type="ARBA" id="ARBA00004123"/>
    </source>
</evidence>
<dbReference type="OrthoDB" id="1922093at2759"/>
<accession>A0A1U8B9Z4</accession>
<organism evidence="6 7">
    <name type="scientific">Nelumbo nucifera</name>
    <name type="common">Sacred lotus</name>
    <dbReference type="NCBI Taxonomy" id="4432"/>
    <lineage>
        <taxon>Eukaryota</taxon>
        <taxon>Viridiplantae</taxon>
        <taxon>Streptophyta</taxon>
        <taxon>Embryophyta</taxon>
        <taxon>Tracheophyta</taxon>
        <taxon>Spermatophyta</taxon>
        <taxon>Magnoliopsida</taxon>
        <taxon>Proteales</taxon>
        <taxon>Nelumbonaceae</taxon>
        <taxon>Nelumbo</taxon>
    </lineage>
</organism>
<dbReference type="Pfam" id="PF26576">
    <property type="entry name" value="IBH1_N"/>
    <property type="match status" value="1"/>
</dbReference>
<feature type="domain" description="IBH1-like N-terminal" evidence="5">
    <location>
        <begin position="4"/>
        <end position="66"/>
    </location>
</feature>
<dbReference type="PANTHER" id="PTHR33124:SF5">
    <property type="entry name" value="TRANSCRIPTION FACTOR IBH1-LIKE 1"/>
    <property type="match status" value="1"/>
</dbReference>
<keyword evidence="4" id="KW-0539">Nucleus</keyword>
<dbReference type="eggNOG" id="ENOG502RYWW">
    <property type="taxonomic scope" value="Eukaryota"/>
</dbReference>
<dbReference type="GO" id="GO:0005634">
    <property type="term" value="C:nucleus"/>
    <property type="evidence" value="ECO:0007669"/>
    <property type="project" value="UniProtKB-SubCell"/>
</dbReference>